<protein>
    <submittedName>
        <fullName evidence="3">Polymer-forming cytoskeletal protein</fullName>
    </submittedName>
</protein>
<evidence type="ECO:0000313" key="3">
    <source>
        <dbReference type="EMBL" id="QXT38548.1"/>
    </source>
</evidence>
<feature type="compositionally biased region" description="Low complexity" evidence="2">
    <location>
        <begin position="178"/>
        <end position="187"/>
    </location>
</feature>
<feature type="compositionally biased region" description="Polar residues" evidence="2">
    <location>
        <begin position="38"/>
        <end position="60"/>
    </location>
</feature>
<dbReference type="PANTHER" id="PTHR35024:SF4">
    <property type="entry name" value="POLYMER-FORMING CYTOSKELETAL PROTEIN"/>
    <property type="match status" value="1"/>
</dbReference>
<proteinExistence type="inferred from homology"/>
<dbReference type="InterPro" id="IPR007607">
    <property type="entry name" value="BacA/B"/>
</dbReference>
<evidence type="ECO:0000256" key="2">
    <source>
        <dbReference type="SAM" id="MobiDB-lite"/>
    </source>
</evidence>
<dbReference type="RefSeq" id="WP_219000744.1">
    <property type="nucleotide sequence ID" value="NZ_CP079194.1"/>
</dbReference>
<dbReference type="KEGG" id="gce:KYE46_11435"/>
<evidence type="ECO:0000313" key="4">
    <source>
        <dbReference type="Proteomes" id="UP000825009"/>
    </source>
</evidence>
<dbReference type="AlphaFoldDB" id="A0A8F6TU70"/>
<evidence type="ECO:0000256" key="1">
    <source>
        <dbReference type="ARBA" id="ARBA00044755"/>
    </source>
</evidence>
<feature type="compositionally biased region" description="Polar residues" evidence="2">
    <location>
        <begin position="159"/>
        <end position="177"/>
    </location>
</feature>
<reference evidence="3 4" key="1">
    <citation type="submission" date="2021-07" db="EMBL/GenBank/DDBJ databases">
        <title>A novel Jannaschia species isolated from marine dinoflagellate Ceratoperidinium margalefii.</title>
        <authorList>
            <person name="Jiang Y."/>
            <person name="Li Z."/>
        </authorList>
    </citation>
    <scope>NUCLEOTIDE SEQUENCE [LARGE SCALE GENOMIC DNA]</scope>
    <source>
        <strain evidence="3 4">J12C1-MA-4</strain>
    </source>
</reference>
<feature type="region of interest" description="Disordered" evidence="2">
    <location>
        <begin position="1"/>
        <end position="60"/>
    </location>
</feature>
<organism evidence="3 4">
    <name type="scientific">Gymnodinialimonas ceratoperidinii</name>
    <dbReference type="NCBI Taxonomy" id="2856823"/>
    <lineage>
        <taxon>Bacteria</taxon>
        <taxon>Pseudomonadati</taxon>
        <taxon>Pseudomonadota</taxon>
        <taxon>Alphaproteobacteria</taxon>
        <taxon>Rhodobacterales</taxon>
        <taxon>Paracoccaceae</taxon>
        <taxon>Gymnodinialimonas</taxon>
    </lineage>
</organism>
<comment type="similarity">
    <text evidence="1">Belongs to the bactofilin family.</text>
</comment>
<feature type="compositionally biased region" description="Low complexity" evidence="2">
    <location>
        <begin position="14"/>
        <end position="37"/>
    </location>
</feature>
<accession>A0A8F6TU70</accession>
<name>A0A8F6TU70_9RHOB</name>
<dbReference type="EMBL" id="CP079194">
    <property type="protein sequence ID" value="QXT38548.1"/>
    <property type="molecule type" value="Genomic_DNA"/>
</dbReference>
<dbReference type="PANTHER" id="PTHR35024">
    <property type="entry name" value="HYPOTHETICAL CYTOSOLIC PROTEIN"/>
    <property type="match status" value="1"/>
</dbReference>
<dbReference type="Proteomes" id="UP000825009">
    <property type="component" value="Chromosome"/>
</dbReference>
<keyword evidence="4" id="KW-1185">Reference proteome</keyword>
<feature type="region of interest" description="Disordered" evidence="2">
    <location>
        <begin position="147"/>
        <end position="202"/>
    </location>
</feature>
<dbReference type="Pfam" id="PF04519">
    <property type="entry name" value="Bactofilin"/>
    <property type="match status" value="1"/>
</dbReference>
<sequence length="202" mass="20355">MFSKSKINEPGPKTGDASSGSASAGSTGATGNSSGDTMNKSNTSSAAGSKTKPQPSMLSTDLTIVGNLRTTGDIQVEGTVQGDIRAHLLTVGESANIEGEIVADDIVVTGRVVGRVRGLKVRLTSTARVEGDIIHKTIAIESGAHFEGSVQRAEDPLSTGANNPTPSSRTPVSTGNTSSAPDNSSSSIPRPAAAGPVPSSKE</sequence>
<gene>
    <name evidence="3" type="ORF">KYE46_11435</name>
</gene>